<sequence>MAKHTDNEITIDAPLPEVWRTANDVRSWPELFDSEYAEAEILEEAPDRVVFRLTTVPDAQGVRRSWVSERLMDAERRTVHARRLETGPFLYMHIFQSFEETEGGGTRLRWVQDFEVLPEAPFTDAQMAERINTNSRHQLARHKAVIEAAVAHA</sequence>
<dbReference type="RefSeq" id="WP_209238213.1">
    <property type="nucleotide sequence ID" value="NZ_JADKMA010000016.1"/>
</dbReference>
<accession>A0ABS3X6X6</accession>
<dbReference type="EMBL" id="JADKMA010000016">
    <property type="protein sequence ID" value="MBO8191116.1"/>
    <property type="molecule type" value="Genomic_DNA"/>
</dbReference>
<organism evidence="1 2">
    <name type="scientific">Streptomyces oryzae</name>
    <dbReference type="NCBI Taxonomy" id="1434886"/>
    <lineage>
        <taxon>Bacteria</taxon>
        <taxon>Bacillati</taxon>
        <taxon>Actinomycetota</taxon>
        <taxon>Actinomycetes</taxon>
        <taxon>Kitasatosporales</taxon>
        <taxon>Streptomycetaceae</taxon>
        <taxon>Streptomyces</taxon>
    </lineage>
</organism>
<reference evidence="1 2" key="1">
    <citation type="submission" date="2020-11" db="EMBL/GenBank/DDBJ databases">
        <title>Streptomyces spirodelae sp. nov., isolated from duckweed.</title>
        <authorList>
            <person name="Saimee Y."/>
            <person name="Duangmal K."/>
        </authorList>
    </citation>
    <scope>NUCLEOTIDE SEQUENCE [LARGE SCALE GENOMIC DNA]</scope>
    <source>
        <strain evidence="1 2">S16-07</strain>
    </source>
</reference>
<comment type="caution">
    <text evidence="1">The sequence shown here is derived from an EMBL/GenBank/DDBJ whole genome shotgun (WGS) entry which is preliminary data.</text>
</comment>
<keyword evidence="2" id="KW-1185">Reference proteome</keyword>
<dbReference type="InterPro" id="IPR019587">
    <property type="entry name" value="Polyketide_cyclase/dehydratase"/>
</dbReference>
<evidence type="ECO:0000313" key="1">
    <source>
        <dbReference type="EMBL" id="MBO8191116.1"/>
    </source>
</evidence>
<dbReference type="InterPro" id="IPR023393">
    <property type="entry name" value="START-like_dom_sf"/>
</dbReference>
<dbReference type="Pfam" id="PF10604">
    <property type="entry name" value="Polyketide_cyc2"/>
    <property type="match status" value="1"/>
</dbReference>
<name>A0ABS3X6X6_9ACTN</name>
<gene>
    <name evidence="1" type="ORF">ITI46_05325</name>
</gene>
<dbReference type="Proteomes" id="UP001519064">
    <property type="component" value="Unassembled WGS sequence"/>
</dbReference>
<evidence type="ECO:0000313" key="2">
    <source>
        <dbReference type="Proteomes" id="UP001519064"/>
    </source>
</evidence>
<dbReference type="Gene3D" id="3.30.530.20">
    <property type="match status" value="1"/>
</dbReference>
<protein>
    <submittedName>
        <fullName evidence="1">SRPBCC family protein</fullName>
    </submittedName>
</protein>
<proteinExistence type="predicted"/>
<dbReference type="SUPFAM" id="SSF55961">
    <property type="entry name" value="Bet v1-like"/>
    <property type="match status" value="1"/>
</dbReference>